<sequence>MRTFGYARDSWQDLKSYSSLRDLKDAVRLNGRSSAGEDGLRSACWKAFLLFDNLDLQSWPKTLSSSRSAYNSFRLHFLQRLENSDDVFDPLSEEAEVSSCSIGHTFHADGELRAEILQDVERCMQEMSYFQQPETQRILLDVLFIFCKLNPDVGYRQGMHELLAPILWVVEHDAIRLGGESKILGEDKIIEAIFDAEHIEHDAFALFAQVMQNAKSFYEQTTYQSGQNPIVLRSNRIMNELLPQVDSELAQHLQKIDILPQVFLIRWVRLLFGREFPFTELLPLWDVVLAEDSSLELVDYICVAMLLRIRWQLLDSDYNSALTILLRYPHSSSEVKSITAQDFAIDGLYLRSHTTGEGGQFMVHKYTGKSIGPQGIVRARTPPAVQRNITTFSGQANAAAKAMLAQRTQFSPPKIPIQVTNMEALLQSKARDLYSRGGKAVRNAVDEVHKRAQEIRDTQTPTPPPSFYRHRAIRSGSASGNLLARVNELERRNKQLAKLLNGAVGELWEHQRKAAETSEGGTDSAPAFGKSDVEELSVAIAKVQFVQVYLDDPGLPLSLDEEDVTNEKTGDDVLWSATEEPRFGGEDARDEKGITDSVATATEPASDAAGQQQSALADPSTFDDFDEDPFEPEQPFIYPAQRAERPSIAKASLESNLKPRKSESSSSLPNRPSLIDGSYSFMLGQDQGKQESHESLHSNAEGSTSSPLKAEQRKNRGFLFGDAEEEDAVVVTKRRGSGNKHKKKSSRAEVVATTGGDKGLLDSEPSGNASGSRGSGWAD</sequence>
<feature type="domain" description="Rab-GAP TBC" evidence="4">
    <location>
        <begin position="35"/>
        <end position="292"/>
    </location>
</feature>
<protein>
    <submittedName>
        <fullName evidence="5">RabGAP/TBC</fullName>
    </submittedName>
</protein>
<dbReference type="Gene3D" id="1.10.8.270">
    <property type="entry name" value="putative rabgap domain of human tbc1 domain family member 14 like domains"/>
    <property type="match status" value="1"/>
</dbReference>
<dbReference type="InterPro" id="IPR000195">
    <property type="entry name" value="Rab-GAP-TBC_dom"/>
</dbReference>
<dbReference type="AlphaFoldDB" id="A0A9P4Q4M0"/>
<feature type="compositionally biased region" description="Low complexity" evidence="3">
    <location>
        <begin position="664"/>
        <end position="674"/>
    </location>
</feature>
<evidence type="ECO:0000259" key="4">
    <source>
        <dbReference type="PROSITE" id="PS50086"/>
    </source>
</evidence>
<dbReference type="FunFam" id="1.10.8.270:FF:000031">
    <property type="entry name" value="TBC1 domain family member 5"/>
    <property type="match status" value="1"/>
</dbReference>
<dbReference type="SMART" id="SM00164">
    <property type="entry name" value="TBC"/>
    <property type="match status" value="1"/>
</dbReference>
<feature type="region of interest" description="Disordered" evidence="3">
    <location>
        <begin position="557"/>
        <end position="779"/>
    </location>
</feature>
<reference evidence="5" key="1">
    <citation type="journal article" date="2020" name="Stud. Mycol.">
        <title>101 Dothideomycetes genomes: a test case for predicting lifestyles and emergence of pathogens.</title>
        <authorList>
            <person name="Haridas S."/>
            <person name="Albert R."/>
            <person name="Binder M."/>
            <person name="Bloem J."/>
            <person name="Labutti K."/>
            <person name="Salamov A."/>
            <person name="Andreopoulos B."/>
            <person name="Baker S."/>
            <person name="Barry K."/>
            <person name="Bills G."/>
            <person name="Bluhm B."/>
            <person name="Cannon C."/>
            <person name="Castanera R."/>
            <person name="Culley D."/>
            <person name="Daum C."/>
            <person name="Ezra D."/>
            <person name="Gonzalez J."/>
            <person name="Henrissat B."/>
            <person name="Kuo A."/>
            <person name="Liang C."/>
            <person name="Lipzen A."/>
            <person name="Lutzoni F."/>
            <person name="Magnuson J."/>
            <person name="Mondo S."/>
            <person name="Nolan M."/>
            <person name="Ohm R."/>
            <person name="Pangilinan J."/>
            <person name="Park H.-J."/>
            <person name="Ramirez L."/>
            <person name="Alfaro M."/>
            <person name="Sun H."/>
            <person name="Tritt A."/>
            <person name="Yoshinaga Y."/>
            <person name="Zwiers L.-H."/>
            <person name="Turgeon B."/>
            <person name="Goodwin S."/>
            <person name="Spatafora J."/>
            <person name="Crous P."/>
            <person name="Grigoriev I."/>
        </authorList>
    </citation>
    <scope>NUCLEOTIDE SEQUENCE</scope>
    <source>
        <strain evidence="5">CBS 116435</strain>
    </source>
</reference>
<dbReference type="InterPro" id="IPR035969">
    <property type="entry name" value="Rab-GAP_TBC_sf"/>
</dbReference>
<evidence type="ECO:0000256" key="2">
    <source>
        <dbReference type="SAM" id="Coils"/>
    </source>
</evidence>
<keyword evidence="2" id="KW-0175">Coiled coil</keyword>
<feature type="compositionally biased region" description="Polar residues" evidence="3">
    <location>
        <begin position="697"/>
        <end position="707"/>
    </location>
</feature>
<feature type="compositionally biased region" description="Acidic residues" evidence="3">
    <location>
        <begin position="621"/>
        <end position="631"/>
    </location>
</feature>
<feature type="coiled-coil region" evidence="2">
    <location>
        <begin position="479"/>
        <end position="506"/>
    </location>
</feature>
<dbReference type="OrthoDB" id="27140at2759"/>
<dbReference type="Pfam" id="PF00566">
    <property type="entry name" value="RabGAP-TBC"/>
    <property type="match status" value="1"/>
</dbReference>
<gene>
    <name evidence="5" type="ORF">K431DRAFT_231147</name>
</gene>
<evidence type="ECO:0000313" key="5">
    <source>
        <dbReference type="EMBL" id="KAF2718256.1"/>
    </source>
</evidence>
<dbReference type="FunFam" id="1.10.472.80:FF:000038">
    <property type="entry name" value="TBC1 domain family member 5"/>
    <property type="match status" value="1"/>
</dbReference>
<name>A0A9P4Q4M0_9PEZI</name>
<evidence type="ECO:0000256" key="3">
    <source>
        <dbReference type="SAM" id="MobiDB-lite"/>
    </source>
</evidence>
<keyword evidence="1" id="KW-0343">GTPase activation</keyword>
<evidence type="ECO:0000313" key="6">
    <source>
        <dbReference type="Proteomes" id="UP000799441"/>
    </source>
</evidence>
<dbReference type="PROSITE" id="PS50086">
    <property type="entry name" value="TBC_RABGAP"/>
    <property type="match status" value="1"/>
</dbReference>
<evidence type="ECO:0000256" key="1">
    <source>
        <dbReference type="ARBA" id="ARBA00022468"/>
    </source>
</evidence>
<dbReference type="EMBL" id="MU003827">
    <property type="protein sequence ID" value="KAF2718256.1"/>
    <property type="molecule type" value="Genomic_DNA"/>
</dbReference>
<dbReference type="GO" id="GO:0005096">
    <property type="term" value="F:GTPase activator activity"/>
    <property type="evidence" value="ECO:0007669"/>
    <property type="project" value="UniProtKB-KW"/>
</dbReference>
<feature type="compositionally biased region" description="Basic residues" evidence="3">
    <location>
        <begin position="732"/>
        <end position="745"/>
    </location>
</feature>
<feature type="compositionally biased region" description="Basic and acidic residues" evidence="3">
    <location>
        <begin position="579"/>
        <end position="594"/>
    </location>
</feature>
<proteinExistence type="predicted"/>
<keyword evidence="6" id="KW-1185">Reference proteome</keyword>
<organism evidence="5 6">
    <name type="scientific">Polychaeton citri CBS 116435</name>
    <dbReference type="NCBI Taxonomy" id="1314669"/>
    <lineage>
        <taxon>Eukaryota</taxon>
        <taxon>Fungi</taxon>
        <taxon>Dikarya</taxon>
        <taxon>Ascomycota</taxon>
        <taxon>Pezizomycotina</taxon>
        <taxon>Dothideomycetes</taxon>
        <taxon>Dothideomycetidae</taxon>
        <taxon>Capnodiales</taxon>
        <taxon>Capnodiaceae</taxon>
        <taxon>Polychaeton</taxon>
    </lineage>
</organism>
<comment type="caution">
    <text evidence="5">The sequence shown here is derived from an EMBL/GenBank/DDBJ whole genome shotgun (WGS) entry which is preliminary data.</text>
</comment>
<dbReference type="PANTHER" id="PTHR22957">
    <property type="entry name" value="TBC1 DOMAIN FAMILY MEMBER GTPASE-ACTIVATING PROTEIN"/>
    <property type="match status" value="1"/>
</dbReference>
<dbReference type="SUPFAM" id="SSF47923">
    <property type="entry name" value="Ypt/Rab-GAP domain of gyp1p"/>
    <property type="match status" value="2"/>
</dbReference>
<dbReference type="PANTHER" id="PTHR22957:SF337">
    <property type="entry name" value="TBC1 DOMAIN FAMILY MEMBER 5"/>
    <property type="match status" value="1"/>
</dbReference>
<accession>A0A9P4Q4M0</accession>
<dbReference type="Proteomes" id="UP000799441">
    <property type="component" value="Unassembled WGS sequence"/>
</dbReference>
<dbReference type="Gene3D" id="1.10.472.80">
    <property type="entry name" value="Ypt/Rab-GAP domain of gyp1p, domain 3"/>
    <property type="match status" value="1"/>
</dbReference>